<evidence type="ECO:0000313" key="1">
    <source>
        <dbReference type="EMBL" id="EJX54331.1"/>
    </source>
</evidence>
<sequence length="112" mass="13460">AMCVATHIATHAITYSEKEIFMEVKIRDIDEKTIQRIDRRCIELSERTGTKWSRNRYLKVLIENDFDHELMDHRKDQFDRLLEKFVDIQTYNTKILEEYIATNNQLIALLIE</sequence>
<name>A0AAV3GY55_ENTFC</name>
<proteinExistence type="predicted"/>
<evidence type="ECO:0000313" key="2">
    <source>
        <dbReference type="Proteomes" id="UP000006402"/>
    </source>
</evidence>
<comment type="caution">
    <text evidence="1">The sequence shown here is derived from an EMBL/GenBank/DDBJ whole genome shotgun (WGS) entry which is preliminary data.</text>
</comment>
<reference evidence="1 2" key="1">
    <citation type="submission" date="2012-04" db="EMBL/GenBank/DDBJ databases">
        <authorList>
            <person name="Weinstock G."/>
            <person name="Sodergren E."/>
            <person name="Lobos E.A."/>
            <person name="Fulton L."/>
            <person name="Fulton R."/>
            <person name="Courtney L."/>
            <person name="Fronick C."/>
            <person name="O'Laughlin M."/>
            <person name="Godfrey J."/>
            <person name="Wilson R.M."/>
            <person name="Miner T."/>
            <person name="Farmer C."/>
            <person name="Delehaunty K."/>
            <person name="Cordes M."/>
            <person name="Minx P."/>
            <person name="Tomlinson C."/>
            <person name="Chen J."/>
            <person name="Wollam A."/>
            <person name="Pepin K.H."/>
            <person name="Bhonagiri V."/>
            <person name="Zhang X."/>
            <person name="Suruliraj S."/>
            <person name="Warren W."/>
            <person name="Mitreva M."/>
            <person name="Mardis E.R."/>
            <person name="Wilson R.K."/>
        </authorList>
    </citation>
    <scope>NUCLEOTIDE SEQUENCE [LARGE SCALE GENOMIC DNA]</scope>
    <source>
        <strain evidence="1 2">R496</strain>
    </source>
</reference>
<gene>
    <name evidence="1" type="ORF">HMPREF1378_00807</name>
</gene>
<dbReference type="EMBL" id="AMAH01000064">
    <property type="protein sequence ID" value="EJX54331.1"/>
    <property type="molecule type" value="Genomic_DNA"/>
</dbReference>
<dbReference type="Proteomes" id="UP000006402">
    <property type="component" value="Unassembled WGS sequence"/>
</dbReference>
<accession>A0AAV3GY55</accession>
<dbReference type="AlphaFoldDB" id="A0AAV3GY55"/>
<organism evidence="1 2">
    <name type="scientific">Enterococcus faecium R496</name>
    <dbReference type="NCBI Taxonomy" id="1134836"/>
    <lineage>
        <taxon>Bacteria</taxon>
        <taxon>Bacillati</taxon>
        <taxon>Bacillota</taxon>
        <taxon>Bacilli</taxon>
        <taxon>Lactobacillales</taxon>
        <taxon>Enterococcaceae</taxon>
        <taxon>Enterococcus</taxon>
    </lineage>
</organism>
<feature type="non-terminal residue" evidence="1">
    <location>
        <position position="1"/>
    </location>
</feature>
<protein>
    <submittedName>
        <fullName evidence="1">Uncharacterized protein</fullName>
    </submittedName>
</protein>